<evidence type="ECO:0000313" key="3">
    <source>
        <dbReference type="Proteomes" id="UP000027616"/>
    </source>
</evidence>
<dbReference type="InterPro" id="IPR025970">
    <property type="entry name" value="SusE"/>
</dbReference>
<dbReference type="eggNOG" id="ENOG502Z9ND">
    <property type="taxonomic scope" value="Bacteria"/>
</dbReference>
<dbReference type="Pfam" id="PF14292">
    <property type="entry name" value="SusE"/>
    <property type="match status" value="1"/>
</dbReference>
<dbReference type="Gene3D" id="2.60.40.3620">
    <property type="match status" value="2"/>
</dbReference>
<proteinExistence type="predicted"/>
<organism evidence="2 3">
    <name type="scientific">Mucinivorans hirudinis</name>
    <dbReference type="NCBI Taxonomy" id="1433126"/>
    <lineage>
        <taxon>Bacteria</taxon>
        <taxon>Pseudomonadati</taxon>
        <taxon>Bacteroidota</taxon>
        <taxon>Bacteroidia</taxon>
        <taxon>Bacteroidales</taxon>
        <taxon>Rikenellaceae</taxon>
        <taxon>Mucinivorans</taxon>
    </lineage>
</organism>
<reference evidence="2 3" key="1">
    <citation type="journal article" date="2015" name="Genome Announc.">
        <title>Complete Genome Sequence of the Novel Leech Symbiont Mucinivorans hirudinis M3T.</title>
        <authorList>
            <person name="Nelson M.C."/>
            <person name="Bomar L."/>
            <person name="Graf J."/>
        </authorList>
    </citation>
    <scope>NUCLEOTIDE SEQUENCE [LARGE SCALE GENOMIC DNA]</scope>
    <source>
        <strain evidence="3">M3</strain>
    </source>
</reference>
<dbReference type="EMBL" id="HG934468">
    <property type="protein sequence ID" value="CDN32135.1"/>
    <property type="molecule type" value="Genomic_DNA"/>
</dbReference>
<accession>A0A060R972</accession>
<evidence type="ECO:0000313" key="2">
    <source>
        <dbReference type="EMBL" id="CDN32135.1"/>
    </source>
</evidence>
<evidence type="ECO:0000259" key="1">
    <source>
        <dbReference type="Pfam" id="PF14292"/>
    </source>
</evidence>
<feature type="domain" description="SusE outer membrane protein" evidence="1">
    <location>
        <begin position="41"/>
        <end position="129"/>
    </location>
</feature>
<protein>
    <submittedName>
        <fullName evidence="2">SusE-like protein</fullName>
    </submittedName>
</protein>
<dbReference type="AlphaFoldDB" id="A0A060R972"/>
<dbReference type="STRING" id="1433126.BN938_2062"/>
<dbReference type="OrthoDB" id="975117at2"/>
<dbReference type="Proteomes" id="UP000027616">
    <property type="component" value="Chromosome I"/>
</dbReference>
<dbReference type="CDD" id="cd12956">
    <property type="entry name" value="CBM_SusE-F_like"/>
    <property type="match status" value="1"/>
</dbReference>
<name>A0A060R972_9BACT</name>
<gene>
    <name evidence="2" type="ORF">BN938_2062</name>
</gene>
<sequence>MKKIKIFTLMALVVSTLFSCKDNGKEIVEINPDKVAAAQFVDLPTAPVILDENNPDGMAPILFTWSKAQYGYAAAVTYTVQAAAANSEVYSEILQSSLNYNVMTNKALNNKLLGMKIKANEVSNIKLRVISSIGKSYRDTISQVRQIAIRPYKTVIVYPSLGLPGNYQGWSPGNEATRIYSTANNGKYEGWIDFTSSDAIEFKFIDGFEWGKPDKGGPAVTPESNGTINGTLAGGDNIKGVPSGYYRVECNWTGNTFKMTPISTWGLIGSATPGGWDNSTALRYDKATNVWTVDVTLTAGEFKFRANNGWDINLGKSEEDGELSLGGGNLPATAGNYTIKLMLGGAIPMYEMIKK</sequence>
<dbReference type="HOGENOM" id="CLU_042892_0_0_10"/>
<keyword evidence="3" id="KW-1185">Reference proteome</keyword>
<dbReference type="KEGG" id="rbc:BN938_2062"/>
<dbReference type="CDD" id="cd12967">
    <property type="entry name" value="CBM_SusE-F_like_u1"/>
    <property type="match status" value="1"/>
</dbReference>
<dbReference type="PROSITE" id="PS51257">
    <property type="entry name" value="PROKAR_LIPOPROTEIN"/>
    <property type="match status" value="1"/>
</dbReference>